<evidence type="ECO:0000256" key="3">
    <source>
        <dbReference type="ARBA" id="ARBA00023002"/>
    </source>
</evidence>
<keyword evidence="3 7" id="KW-0560">Oxidoreductase</keyword>
<proteinExistence type="predicted"/>
<evidence type="ECO:0000256" key="2">
    <source>
        <dbReference type="ARBA" id="ARBA00022630"/>
    </source>
</evidence>
<evidence type="ECO:0000313" key="8">
    <source>
        <dbReference type="Proteomes" id="UP000011704"/>
    </source>
</evidence>
<dbReference type="PRINTS" id="PR00411">
    <property type="entry name" value="PNDRDTASEI"/>
</dbReference>
<sequence>MSLDWAAESIEHVNRTRAARKNENFPDLSEDDANGLIRAHHPDYVGAERQVKVGANANSGEFPLELAALLESDSPLPAGFEPKVDIETDVLIIGGGGAGVAAALGLENSGLTVHLATKLRLGDSNTVMAEGGIQAALGPDDSPQRHFADAYVGGHGKNDPDLLKILCESGPPSILWLVQLGVMFDPGDNGLFRMKAGGGTSVPRVMACRDYTGLEIMRVLRDAVMGGGTKFLENEAAVELVDDGNGQVTGAVLWNTETGKLTTVSARAVILATGGSGQLRFQNFPTSNHMGATGDGLILAYRQHCSLVHLESYQYHPSGAAYPEALAGQLVTESIRASGAQILNAKGERFVNELTYRDVVAAAIINEAAEGRAVATPHGRQGVWLDTPMIDLLKGEGTLVKQFPGLIHRFKRYGIDPVRQPVLIYPTLHYQNGGVKVDTQCRTERPGLWAAGEVTGGLHGTNRLMGNSLLDIIVFGRRAAESVQSNLPERSSVTLSALNRFRKALGNVPEAHGRTAPQLYPLASNLKFEAAPAPEAMAEPKVQGGAFNLSEPPDPFAGR</sequence>
<comment type="cofactor">
    <cofactor evidence="1">
        <name>FAD</name>
        <dbReference type="ChEBI" id="CHEBI:57692"/>
    </cofactor>
</comment>
<dbReference type="Gene3D" id="3.90.700.10">
    <property type="entry name" value="Succinate dehydrogenase/fumarate reductase flavoprotein, catalytic domain"/>
    <property type="match status" value="1"/>
</dbReference>
<dbReference type="SUPFAM" id="SSF51905">
    <property type="entry name" value="FAD/NAD(P)-binding domain"/>
    <property type="match status" value="1"/>
</dbReference>
<dbReference type="InterPro" id="IPR003953">
    <property type="entry name" value="FAD-dep_OxRdtase_2_FAD-bd"/>
</dbReference>
<comment type="caution">
    <text evidence="7">The sequence shown here is derived from an EMBL/GenBank/DDBJ whole genome shotgun (WGS) entry which is preliminary data.</text>
</comment>
<dbReference type="RefSeq" id="WP_005009196.1">
    <property type="nucleotide sequence ID" value="NZ_HG422173.1"/>
</dbReference>
<dbReference type="InterPro" id="IPR036188">
    <property type="entry name" value="FAD/NAD-bd_sf"/>
</dbReference>
<feature type="region of interest" description="Disordered" evidence="5">
    <location>
        <begin position="535"/>
        <end position="559"/>
    </location>
</feature>
<keyword evidence="2" id="KW-0285">Flavoprotein</keyword>
<name>M1Z0C2_NITG3</name>
<dbReference type="EC" id="1.4.3.16" evidence="7"/>
<protein>
    <submittedName>
        <fullName evidence="7">Succinate dehydrogenase or L-aspartate oxidase, flavoprotein subunit</fullName>
        <ecNumber evidence="7">1.3.99.1</ecNumber>
        <ecNumber evidence="7">1.4.3.16</ecNumber>
    </submittedName>
</protein>
<dbReference type="EMBL" id="CAQJ01000058">
    <property type="protein sequence ID" value="CCQ90976.1"/>
    <property type="molecule type" value="Genomic_DNA"/>
</dbReference>
<dbReference type="STRING" id="1266370.NITGR_520018"/>
<evidence type="ECO:0000256" key="4">
    <source>
        <dbReference type="PIRSR" id="PIRSR630664-50"/>
    </source>
</evidence>
<dbReference type="PANTHER" id="PTHR11632">
    <property type="entry name" value="SUCCINATE DEHYDROGENASE 2 FLAVOPROTEIN SUBUNIT"/>
    <property type="match status" value="1"/>
</dbReference>
<organism evidence="7 8">
    <name type="scientific">Nitrospina gracilis (strain 3/211)</name>
    <dbReference type="NCBI Taxonomy" id="1266370"/>
    <lineage>
        <taxon>Bacteria</taxon>
        <taxon>Pseudomonadati</taxon>
        <taxon>Nitrospinota/Tectimicrobiota group</taxon>
        <taxon>Nitrospinota</taxon>
        <taxon>Nitrospinia</taxon>
        <taxon>Nitrospinales</taxon>
        <taxon>Nitrospinaceae</taxon>
        <taxon>Nitrospina</taxon>
    </lineage>
</organism>
<evidence type="ECO:0000256" key="5">
    <source>
        <dbReference type="SAM" id="MobiDB-lite"/>
    </source>
</evidence>
<reference evidence="7 8" key="1">
    <citation type="journal article" date="2013" name="Front. Microbiol.">
        <title>The genome of Nitrospina gracilis illuminates the metabolism and evolution of the major marine nitrite oxidizer.</title>
        <authorList>
            <person name="Luecker S."/>
            <person name="Nowka B."/>
            <person name="Rattei T."/>
            <person name="Spieck E."/>
            <person name="and Daims H."/>
        </authorList>
    </citation>
    <scope>NUCLEOTIDE SEQUENCE [LARGE SCALE GENOMIC DNA]</scope>
    <source>
        <strain evidence="7 8">3/211</strain>
    </source>
</reference>
<feature type="active site" description="Proton acceptor" evidence="4">
    <location>
        <position position="357"/>
    </location>
</feature>
<evidence type="ECO:0000259" key="6">
    <source>
        <dbReference type="Pfam" id="PF00890"/>
    </source>
</evidence>
<dbReference type="EC" id="1.3.99.1" evidence="7"/>
<dbReference type="GO" id="GO:0008734">
    <property type="term" value="F:L-aspartate oxidase activity"/>
    <property type="evidence" value="ECO:0007669"/>
    <property type="project" value="UniProtKB-EC"/>
</dbReference>
<dbReference type="OrthoDB" id="9806724at2"/>
<evidence type="ECO:0000256" key="1">
    <source>
        <dbReference type="ARBA" id="ARBA00001974"/>
    </source>
</evidence>
<dbReference type="Gene3D" id="3.50.50.60">
    <property type="entry name" value="FAD/NAD(P)-binding domain"/>
    <property type="match status" value="1"/>
</dbReference>
<feature type="domain" description="FAD-dependent oxidoreductase 2 FAD-binding" evidence="6">
    <location>
        <begin position="89"/>
        <end position="469"/>
    </location>
</feature>
<dbReference type="Pfam" id="PF00890">
    <property type="entry name" value="FAD_binding_2"/>
    <property type="match status" value="1"/>
</dbReference>
<dbReference type="HOGENOM" id="CLU_014312_8_4_0"/>
<dbReference type="InParanoid" id="M1Z0C2"/>
<dbReference type="PANTHER" id="PTHR11632:SF51">
    <property type="entry name" value="SUCCINATE DEHYDROGENASE [UBIQUINONE] FLAVOPROTEIN SUBUNIT, MITOCHONDRIAL"/>
    <property type="match status" value="1"/>
</dbReference>
<gene>
    <name evidence="7" type="primary">sdhA or nadB</name>
    <name evidence="7" type="ORF">NITGR_520018</name>
</gene>
<dbReference type="GO" id="GO:0009435">
    <property type="term" value="P:NAD+ biosynthetic process"/>
    <property type="evidence" value="ECO:0007669"/>
    <property type="project" value="UniProtKB-UniPathway"/>
</dbReference>
<dbReference type="InterPro" id="IPR027477">
    <property type="entry name" value="Succ_DH/fumarate_Rdtase_cat_sf"/>
</dbReference>
<dbReference type="SUPFAM" id="SSF56425">
    <property type="entry name" value="Succinate dehydrogenase/fumarate reductase flavoprotein, catalytic domain"/>
    <property type="match status" value="1"/>
</dbReference>
<evidence type="ECO:0000313" key="7">
    <source>
        <dbReference type="EMBL" id="CCQ90976.1"/>
    </source>
</evidence>
<keyword evidence="8" id="KW-1185">Reference proteome</keyword>
<dbReference type="AlphaFoldDB" id="M1Z0C2"/>
<dbReference type="PRINTS" id="PR00368">
    <property type="entry name" value="FADPNR"/>
</dbReference>
<accession>M1Z0C2</accession>
<dbReference type="InterPro" id="IPR030664">
    <property type="entry name" value="SdhA/FrdA/AprA"/>
</dbReference>
<dbReference type="UniPathway" id="UPA00253">
    <property type="reaction ID" value="UER00326"/>
</dbReference>
<dbReference type="Proteomes" id="UP000011704">
    <property type="component" value="Unassembled WGS sequence"/>
</dbReference>